<dbReference type="InterPro" id="IPR036390">
    <property type="entry name" value="WH_DNA-bd_sf"/>
</dbReference>
<dbReference type="InterPro" id="IPR036388">
    <property type="entry name" value="WH-like_DNA-bd_sf"/>
</dbReference>
<gene>
    <name evidence="6" type="ORF">GGR13_002634</name>
</gene>
<reference evidence="6 7" key="1">
    <citation type="submission" date="2020-08" db="EMBL/GenBank/DDBJ databases">
        <title>Genomic Encyclopedia of Type Strains, Phase IV (KMG-IV): sequencing the most valuable type-strain genomes for metagenomic binning, comparative biology and taxonomic classification.</title>
        <authorList>
            <person name="Goeker M."/>
        </authorList>
    </citation>
    <scope>NUCLEOTIDE SEQUENCE [LARGE SCALE GENOMIC DNA]</scope>
    <source>
        <strain evidence="6 7">DSM 4737</strain>
    </source>
</reference>
<keyword evidence="2" id="KW-0805">Transcription regulation</keyword>
<dbReference type="Proteomes" id="UP000545037">
    <property type="component" value="Unassembled WGS sequence"/>
</dbReference>
<name>A0A7W9FF43_9CAUL</name>
<dbReference type="InterPro" id="IPR005119">
    <property type="entry name" value="LysR_subst-bd"/>
</dbReference>
<comment type="similarity">
    <text evidence="1">Belongs to the LysR transcriptional regulatory family.</text>
</comment>
<dbReference type="SUPFAM" id="SSF46785">
    <property type="entry name" value="Winged helix' DNA-binding domain"/>
    <property type="match status" value="1"/>
</dbReference>
<dbReference type="RefSeq" id="WP_183213981.1">
    <property type="nucleotide sequence ID" value="NZ_JACHOR010000004.1"/>
</dbReference>
<dbReference type="PANTHER" id="PTHR30118">
    <property type="entry name" value="HTH-TYPE TRANSCRIPTIONAL REGULATOR LEUO-RELATED"/>
    <property type="match status" value="1"/>
</dbReference>
<dbReference type="EMBL" id="JACHOR010000004">
    <property type="protein sequence ID" value="MBB5747027.1"/>
    <property type="molecule type" value="Genomic_DNA"/>
</dbReference>
<evidence type="ECO:0000256" key="4">
    <source>
        <dbReference type="ARBA" id="ARBA00023163"/>
    </source>
</evidence>
<feature type="domain" description="HTH lysR-type" evidence="5">
    <location>
        <begin position="11"/>
        <end position="68"/>
    </location>
</feature>
<comment type="caution">
    <text evidence="6">The sequence shown here is derived from an EMBL/GenBank/DDBJ whole genome shotgun (WGS) entry which is preliminary data.</text>
</comment>
<dbReference type="Pfam" id="PF03466">
    <property type="entry name" value="LysR_substrate"/>
    <property type="match status" value="1"/>
</dbReference>
<dbReference type="Gene3D" id="1.10.10.10">
    <property type="entry name" value="Winged helix-like DNA-binding domain superfamily/Winged helix DNA-binding domain"/>
    <property type="match status" value="1"/>
</dbReference>
<dbReference type="SUPFAM" id="SSF53850">
    <property type="entry name" value="Periplasmic binding protein-like II"/>
    <property type="match status" value="1"/>
</dbReference>
<dbReference type="GO" id="GO:0003677">
    <property type="term" value="F:DNA binding"/>
    <property type="evidence" value="ECO:0007669"/>
    <property type="project" value="UniProtKB-KW"/>
</dbReference>
<dbReference type="InterPro" id="IPR050389">
    <property type="entry name" value="LysR-type_TF"/>
</dbReference>
<accession>A0A7W9FF43</accession>
<evidence type="ECO:0000313" key="6">
    <source>
        <dbReference type="EMBL" id="MBB5747027.1"/>
    </source>
</evidence>
<dbReference type="AlphaFoldDB" id="A0A7W9FF43"/>
<protein>
    <submittedName>
        <fullName evidence="6">DNA-binding transcriptional LysR family regulator</fullName>
    </submittedName>
</protein>
<organism evidence="6 7">
    <name type="scientific">Brevundimonas variabilis</name>
    <dbReference type="NCBI Taxonomy" id="74312"/>
    <lineage>
        <taxon>Bacteria</taxon>
        <taxon>Pseudomonadati</taxon>
        <taxon>Pseudomonadota</taxon>
        <taxon>Alphaproteobacteria</taxon>
        <taxon>Caulobacterales</taxon>
        <taxon>Caulobacteraceae</taxon>
        <taxon>Brevundimonas</taxon>
    </lineage>
</organism>
<keyword evidence="4" id="KW-0804">Transcription</keyword>
<dbReference type="PANTHER" id="PTHR30118:SF6">
    <property type="entry name" value="HTH-TYPE TRANSCRIPTIONAL REGULATOR LEUO"/>
    <property type="match status" value="1"/>
</dbReference>
<dbReference type="GO" id="GO:0003700">
    <property type="term" value="F:DNA-binding transcription factor activity"/>
    <property type="evidence" value="ECO:0007669"/>
    <property type="project" value="InterPro"/>
</dbReference>
<proteinExistence type="inferred from homology"/>
<evidence type="ECO:0000259" key="5">
    <source>
        <dbReference type="PROSITE" id="PS50931"/>
    </source>
</evidence>
<evidence type="ECO:0000256" key="3">
    <source>
        <dbReference type="ARBA" id="ARBA00023125"/>
    </source>
</evidence>
<evidence type="ECO:0000256" key="1">
    <source>
        <dbReference type="ARBA" id="ARBA00009437"/>
    </source>
</evidence>
<dbReference type="InterPro" id="IPR000847">
    <property type="entry name" value="LysR_HTH_N"/>
</dbReference>
<dbReference type="Pfam" id="PF00126">
    <property type="entry name" value="HTH_1"/>
    <property type="match status" value="1"/>
</dbReference>
<keyword evidence="7" id="KW-1185">Reference proteome</keyword>
<sequence length="308" mass="34625">MDRPAMRFKGLDLNLLVALDVMLEERSVSSAARRLFLSQSATSGALARLREHFCDDLLIPVGRQMMPTPFAERLVEPLRNLMLQIDATVSPGQAFDQLTSRRVFRIGCSDYITEVLISRLIPRVAEAAPRVVLDVVAPGDDQTGLLEAGEIDVLVTPTLFLARGHPHEPLYNEGHVVVAWSENTLLADGRMDAERFRSMGHVVVRFGRVRASSMAETWLDTHVPDRRIELVAPAFMHVPRMIVGTQRIAITHERLARMQAKLLPIRLFDPPFDMPVLQETIQYHRARQSDGGIRWLADMLHASVADMI</sequence>
<dbReference type="PROSITE" id="PS50931">
    <property type="entry name" value="HTH_LYSR"/>
    <property type="match status" value="1"/>
</dbReference>
<dbReference type="Gene3D" id="3.40.190.10">
    <property type="entry name" value="Periplasmic binding protein-like II"/>
    <property type="match status" value="2"/>
</dbReference>
<keyword evidence="3 6" id="KW-0238">DNA-binding</keyword>
<evidence type="ECO:0000313" key="7">
    <source>
        <dbReference type="Proteomes" id="UP000545037"/>
    </source>
</evidence>
<evidence type="ECO:0000256" key="2">
    <source>
        <dbReference type="ARBA" id="ARBA00023015"/>
    </source>
</evidence>